<dbReference type="InterPro" id="IPR051332">
    <property type="entry name" value="Fosfomycin_Res_Enzymes"/>
</dbReference>
<dbReference type="Gene3D" id="3.10.180.10">
    <property type="entry name" value="2,3-Dihydroxybiphenyl 1,2-Dioxygenase, domain 1"/>
    <property type="match status" value="1"/>
</dbReference>
<gene>
    <name evidence="2" type="ORF">E4186_20565</name>
</gene>
<dbReference type="EMBL" id="CP038444">
    <property type="protein sequence ID" value="QJT32310.1"/>
    <property type="molecule type" value="Genomic_DNA"/>
</dbReference>
<reference evidence="2 3" key="1">
    <citation type="submission" date="2019-03" db="EMBL/GenBank/DDBJ databases">
        <title>Novel transposon Tn6433 accelerates the dissemination of tet(E) in Aeromonas from aerobic biofilm under oxytetracycline stress.</title>
        <authorList>
            <person name="Shi Y."/>
            <person name="Tian Z."/>
            <person name="Zhang Y."/>
            <person name="Zhang H."/>
            <person name="Yang M."/>
        </authorList>
    </citation>
    <scope>NUCLEOTIDE SEQUENCE [LARGE SCALE GENOMIC DNA]</scope>
    <source>
        <strain evidence="2 3">T5-8</strain>
    </source>
</reference>
<accession>A0AAE7DRW3</accession>
<dbReference type="InterPro" id="IPR029068">
    <property type="entry name" value="Glyas_Bleomycin-R_OHBP_Dase"/>
</dbReference>
<dbReference type="InterPro" id="IPR004360">
    <property type="entry name" value="Glyas_Fos-R_dOase_dom"/>
</dbReference>
<evidence type="ECO:0000259" key="1">
    <source>
        <dbReference type="PROSITE" id="PS51819"/>
    </source>
</evidence>
<dbReference type="SUPFAM" id="SSF54593">
    <property type="entry name" value="Glyoxalase/Bleomycin resistance protein/Dihydroxybiphenyl dioxygenase"/>
    <property type="match status" value="1"/>
</dbReference>
<dbReference type="PANTHER" id="PTHR36113:SF1">
    <property type="entry name" value="GLYOXALASE_BLEOMYCIN RESISTANCE PROTEIN_DIOXYGENASE"/>
    <property type="match status" value="1"/>
</dbReference>
<organism evidence="2 3">
    <name type="scientific">Aeromonas media</name>
    <dbReference type="NCBI Taxonomy" id="651"/>
    <lineage>
        <taxon>Bacteria</taxon>
        <taxon>Pseudomonadati</taxon>
        <taxon>Pseudomonadota</taxon>
        <taxon>Gammaproteobacteria</taxon>
        <taxon>Aeromonadales</taxon>
        <taxon>Aeromonadaceae</taxon>
        <taxon>Aeromonas</taxon>
    </lineage>
</organism>
<evidence type="ECO:0000313" key="3">
    <source>
        <dbReference type="Proteomes" id="UP000502006"/>
    </source>
</evidence>
<dbReference type="Proteomes" id="UP000502006">
    <property type="component" value="Chromosome"/>
</dbReference>
<sequence>MIVSLFPVNAIWVNSYHHVAIWAQDLEALKAFYCTLFGGQANERYHNQAKQFSSYFVRFEGGASLELMHTPILFPADLSLPHPLQGLAHIAFSLGSVEAVDKMTARLKLLKGAEVKHLDGPRWTGDGYYESTFLDPEGNRLELTI</sequence>
<dbReference type="RefSeq" id="WP_171269325.1">
    <property type="nucleotide sequence ID" value="NZ_CP038444.1"/>
</dbReference>
<proteinExistence type="predicted"/>
<protein>
    <submittedName>
        <fullName evidence="2">Glyoxalase</fullName>
    </submittedName>
</protein>
<name>A0AAE7DRW3_AERME</name>
<evidence type="ECO:0000313" key="2">
    <source>
        <dbReference type="EMBL" id="QJT32310.1"/>
    </source>
</evidence>
<dbReference type="PROSITE" id="PS51819">
    <property type="entry name" value="VOC"/>
    <property type="match status" value="1"/>
</dbReference>
<feature type="domain" description="VOC" evidence="1">
    <location>
        <begin position="15"/>
        <end position="145"/>
    </location>
</feature>
<dbReference type="PANTHER" id="PTHR36113">
    <property type="entry name" value="LYASE, PUTATIVE-RELATED-RELATED"/>
    <property type="match status" value="1"/>
</dbReference>
<dbReference type="Pfam" id="PF00903">
    <property type="entry name" value="Glyoxalase"/>
    <property type="match status" value="1"/>
</dbReference>
<dbReference type="AlphaFoldDB" id="A0AAE7DRW3"/>
<dbReference type="InterPro" id="IPR037523">
    <property type="entry name" value="VOC_core"/>
</dbReference>